<dbReference type="PANTHER" id="PTHR18964:SF170">
    <property type="entry name" value="SUGAR KINASE"/>
    <property type="match status" value="1"/>
</dbReference>
<dbReference type="InterPro" id="IPR043129">
    <property type="entry name" value="ATPase_NBD"/>
</dbReference>
<sequence length="116" mass="12841">MQNDAKCATLGEMWKGSLQDVDNGFMLVLGTGIGGTCLLHGKILETKHHKAGEVGSFLVAQTDGYSNFGREYNAVKLIFDLSQILKCENDGVTVFQQLPHLLKLYNTLKNIVINWL</sequence>
<accession>A0ABY5I693</accession>
<name>A0ABY5I693_9FIRM</name>
<reference evidence="2" key="1">
    <citation type="submission" date="2022-07" db="EMBL/GenBank/DDBJ databases">
        <title>Faecal culturing of patients with breast cancer.</title>
        <authorList>
            <person name="Teng N.M.Y."/>
            <person name="Kiu R."/>
            <person name="Evans R."/>
            <person name="Baker D.J."/>
            <person name="Zenner C."/>
            <person name="Robinson S.D."/>
            <person name="Hall L.J."/>
        </authorList>
    </citation>
    <scope>NUCLEOTIDE SEQUENCE</scope>
    <source>
        <strain evidence="2">LH1062</strain>
    </source>
</reference>
<dbReference type="InterPro" id="IPR000600">
    <property type="entry name" value="ROK"/>
</dbReference>
<dbReference type="SUPFAM" id="SSF53067">
    <property type="entry name" value="Actin-like ATPase domain"/>
    <property type="match status" value="1"/>
</dbReference>
<dbReference type="Gene3D" id="3.30.420.40">
    <property type="match status" value="1"/>
</dbReference>
<organism evidence="2 3">
    <name type="scientific">Allocoprobacillus halotolerans</name>
    <dbReference type="NCBI Taxonomy" id="2944914"/>
    <lineage>
        <taxon>Bacteria</taxon>
        <taxon>Bacillati</taxon>
        <taxon>Bacillota</taxon>
        <taxon>Erysipelotrichia</taxon>
        <taxon>Erysipelotrichales</taxon>
        <taxon>Erysipelotrichaceae</taxon>
        <taxon>Allocoprobacillus</taxon>
    </lineage>
</organism>
<protein>
    <submittedName>
        <fullName evidence="2">ROK family protein</fullName>
    </submittedName>
</protein>
<evidence type="ECO:0000256" key="1">
    <source>
        <dbReference type="ARBA" id="ARBA00006479"/>
    </source>
</evidence>
<dbReference type="Proteomes" id="UP001060112">
    <property type="component" value="Chromosome"/>
</dbReference>
<proteinExistence type="inferred from homology"/>
<dbReference type="EMBL" id="CP101620">
    <property type="protein sequence ID" value="UTY40872.1"/>
    <property type="molecule type" value="Genomic_DNA"/>
</dbReference>
<dbReference type="PANTHER" id="PTHR18964">
    <property type="entry name" value="ROK (REPRESSOR, ORF, KINASE) FAMILY"/>
    <property type="match status" value="1"/>
</dbReference>
<keyword evidence="3" id="KW-1185">Reference proteome</keyword>
<evidence type="ECO:0000313" key="3">
    <source>
        <dbReference type="Proteomes" id="UP001060112"/>
    </source>
</evidence>
<dbReference type="Pfam" id="PF00480">
    <property type="entry name" value="ROK"/>
    <property type="match status" value="1"/>
</dbReference>
<gene>
    <name evidence="2" type="ORF">NMU03_13665</name>
</gene>
<evidence type="ECO:0000313" key="2">
    <source>
        <dbReference type="EMBL" id="UTY40872.1"/>
    </source>
</evidence>
<comment type="similarity">
    <text evidence="1">Belongs to the ROK (NagC/XylR) family.</text>
</comment>